<dbReference type="RefSeq" id="WP_092905585.1">
    <property type="nucleotide sequence ID" value="NZ_FOUZ01000001.1"/>
</dbReference>
<dbReference type="Proteomes" id="UP000199149">
    <property type="component" value="Unassembled WGS sequence"/>
</dbReference>
<accession>A0A1I4SD33</accession>
<name>A0A1I4SD33_9FLAO</name>
<organism evidence="2 3">
    <name type="scientific">Algoriella xinjiangensis</name>
    <dbReference type="NCBI Taxonomy" id="684065"/>
    <lineage>
        <taxon>Bacteria</taxon>
        <taxon>Pseudomonadati</taxon>
        <taxon>Bacteroidota</taxon>
        <taxon>Flavobacteriia</taxon>
        <taxon>Flavobacteriales</taxon>
        <taxon>Weeksellaceae</taxon>
        <taxon>Algoriella</taxon>
    </lineage>
</organism>
<reference evidence="3" key="1">
    <citation type="submission" date="2016-10" db="EMBL/GenBank/DDBJ databases">
        <authorList>
            <person name="Varghese N."/>
            <person name="Submissions S."/>
        </authorList>
    </citation>
    <scope>NUCLEOTIDE SEQUENCE [LARGE SCALE GENOMIC DNA]</scope>
    <source>
        <strain evidence="3">XJ109</strain>
    </source>
</reference>
<evidence type="ECO:0000256" key="1">
    <source>
        <dbReference type="SAM" id="SignalP"/>
    </source>
</evidence>
<gene>
    <name evidence="2" type="ORF">SAMN05421738_101160</name>
</gene>
<feature type="chain" id="PRO_5011532944" evidence="1">
    <location>
        <begin position="20"/>
        <end position="196"/>
    </location>
</feature>
<dbReference type="AlphaFoldDB" id="A0A1I4SD33"/>
<keyword evidence="3" id="KW-1185">Reference proteome</keyword>
<dbReference type="EMBL" id="FOUZ01000001">
    <property type="protein sequence ID" value="SFM62426.1"/>
    <property type="molecule type" value="Genomic_DNA"/>
</dbReference>
<keyword evidence="1" id="KW-0732">Signal</keyword>
<dbReference type="STRING" id="684065.SAMN05421738_101160"/>
<sequence>MKKITLLVTLFTFTNLLQAQEYSTDNVVIKQGNQIFNVYDTDQTITLQPETFSIQYLNKPYQEKKNLFYAARALVTDHKIDIELEGQSLEEIPYFEPGTGFAIENNLKENYPMLSDEGHQYLYYVSNKDKRVENIGKSGEWDIYEWTLGGIYQYDAEMDWRGYDSDEVNILFIVDRNLNGIIEQGEHHNLQIIFKQ</sequence>
<feature type="signal peptide" evidence="1">
    <location>
        <begin position="1"/>
        <end position="19"/>
    </location>
</feature>
<evidence type="ECO:0000313" key="3">
    <source>
        <dbReference type="Proteomes" id="UP000199149"/>
    </source>
</evidence>
<proteinExistence type="predicted"/>
<dbReference type="OrthoDB" id="1110047at2"/>
<protein>
    <submittedName>
        <fullName evidence="2">Uncharacterized protein</fullName>
    </submittedName>
</protein>
<evidence type="ECO:0000313" key="2">
    <source>
        <dbReference type="EMBL" id="SFM62426.1"/>
    </source>
</evidence>